<gene>
    <name evidence="2" type="ORF">niasHS_004407</name>
</gene>
<accession>A0ABD2JKW8</accession>
<keyword evidence="3" id="KW-1185">Reference proteome</keyword>
<feature type="region of interest" description="Disordered" evidence="1">
    <location>
        <begin position="43"/>
        <end position="63"/>
    </location>
</feature>
<dbReference type="AlphaFoldDB" id="A0ABD2JKW8"/>
<proteinExistence type="predicted"/>
<sequence>MDARTEVAVEGRRRAPAAAAAVRPQAAAAAAAAATLTSTLLTDSTGQLKPSRPRTARLPRRARRRKQWEKCIKVAEEVRPMVSDDTSEQYSVIVAAARARPPSSRMMRRSLPRGLAGKVVRRRHLRQILLPLPPRLPPLLLLPPLEEGAVEADGPVEADGSVGAVEADGPVAADGSVEADGPVGADGPVEADGAVEADGVVVVQATGFATTFGWTFSLFDRCSQLGLKLALISPRFNSLVDKHFDGKSESTQQLINNFKEAIVSTKGVPNECKKSAENESRAQRKKNRGQLRLANCVSPTASGQLRLSQLRLGANCV</sequence>
<feature type="compositionally biased region" description="Basic and acidic residues" evidence="1">
    <location>
        <begin position="1"/>
        <end position="13"/>
    </location>
</feature>
<comment type="caution">
    <text evidence="2">The sequence shown here is derived from an EMBL/GenBank/DDBJ whole genome shotgun (WGS) entry which is preliminary data.</text>
</comment>
<evidence type="ECO:0000313" key="2">
    <source>
        <dbReference type="EMBL" id="KAL3091256.1"/>
    </source>
</evidence>
<protein>
    <submittedName>
        <fullName evidence="2">Uncharacterized protein</fullName>
    </submittedName>
</protein>
<feature type="compositionally biased region" description="Basic residues" evidence="1">
    <location>
        <begin position="51"/>
        <end position="63"/>
    </location>
</feature>
<evidence type="ECO:0000256" key="1">
    <source>
        <dbReference type="SAM" id="MobiDB-lite"/>
    </source>
</evidence>
<evidence type="ECO:0000313" key="3">
    <source>
        <dbReference type="Proteomes" id="UP001620645"/>
    </source>
</evidence>
<dbReference type="Proteomes" id="UP001620645">
    <property type="component" value="Unassembled WGS sequence"/>
</dbReference>
<dbReference type="EMBL" id="JBICCN010000133">
    <property type="protein sequence ID" value="KAL3091256.1"/>
    <property type="molecule type" value="Genomic_DNA"/>
</dbReference>
<feature type="region of interest" description="Disordered" evidence="1">
    <location>
        <begin position="1"/>
        <end position="21"/>
    </location>
</feature>
<name>A0ABD2JKW8_HETSC</name>
<organism evidence="2 3">
    <name type="scientific">Heterodera schachtii</name>
    <name type="common">Sugarbeet cyst nematode worm</name>
    <name type="synonym">Tylenchus schachtii</name>
    <dbReference type="NCBI Taxonomy" id="97005"/>
    <lineage>
        <taxon>Eukaryota</taxon>
        <taxon>Metazoa</taxon>
        <taxon>Ecdysozoa</taxon>
        <taxon>Nematoda</taxon>
        <taxon>Chromadorea</taxon>
        <taxon>Rhabditida</taxon>
        <taxon>Tylenchina</taxon>
        <taxon>Tylenchomorpha</taxon>
        <taxon>Tylenchoidea</taxon>
        <taxon>Heteroderidae</taxon>
        <taxon>Heteroderinae</taxon>
        <taxon>Heterodera</taxon>
    </lineage>
</organism>
<reference evidence="2 3" key="1">
    <citation type="submission" date="2024-10" db="EMBL/GenBank/DDBJ databases">
        <authorList>
            <person name="Kim D."/>
        </authorList>
    </citation>
    <scope>NUCLEOTIDE SEQUENCE [LARGE SCALE GENOMIC DNA]</scope>
    <source>
        <strain evidence="2">Taebaek</strain>
    </source>
</reference>